<evidence type="ECO:0000259" key="4">
    <source>
        <dbReference type="Pfam" id="PF00496"/>
    </source>
</evidence>
<keyword evidence="6" id="KW-1185">Reference proteome</keyword>
<protein>
    <submittedName>
        <fullName evidence="5">ABC transporter substrate-binding protein</fullName>
    </submittedName>
</protein>
<name>A0A931I3E9_9HYPH</name>
<dbReference type="GO" id="GO:0042884">
    <property type="term" value="P:microcin transport"/>
    <property type="evidence" value="ECO:0007669"/>
    <property type="project" value="TreeGrafter"/>
</dbReference>
<dbReference type="InterPro" id="IPR039424">
    <property type="entry name" value="SBP_5"/>
</dbReference>
<dbReference type="Pfam" id="PF00496">
    <property type="entry name" value="SBP_bac_5"/>
    <property type="match status" value="1"/>
</dbReference>
<dbReference type="InterPro" id="IPR006311">
    <property type="entry name" value="TAT_signal"/>
</dbReference>
<comment type="subcellular location">
    <subcellularLocation>
        <location evidence="1">Periplasm</location>
    </subcellularLocation>
</comment>
<gene>
    <name evidence="5" type="ORF">I5731_12960</name>
</gene>
<evidence type="ECO:0000256" key="1">
    <source>
        <dbReference type="ARBA" id="ARBA00004418"/>
    </source>
</evidence>
<evidence type="ECO:0000256" key="2">
    <source>
        <dbReference type="ARBA" id="ARBA00005695"/>
    </source>
</evidence>
<feature type="domain" description="Solute-binding protein family 5" evidence="4">
    <location>
        <begin position="135"/>
        <end position="544"/>
    </location>
</feature>
<dbReference type="PANTHER" id="PTHR30290:SF64">
    <property type="entry name" value="ABC TRANSPORTER PERIPLASMIC BINDING PROTEIN"/>
    <property type="match status" value="1"/>
</dbReference>
<organism evidence="5 6">
    <name type="scientific">Methylobrevis albus</name>
    <dbReference type="NCBI Taxonomy" id="2793297"/>
    <lineage>
        <taxon>Bacteria</taxon>
        <taxon>Pseudomonadati</taxon>
        <taxon>Pseudomonadota</taxon>
        <taxon>Alphaproteobacteria</taxon>
        <taxon>Hyphomicrobiales</taxon>
        <taxon>Pleomorphomonadaceae</taxon>
        <taxon>Methylobrevis</taxon>
    </lineage>
</organism>
<comment type="similarity">
    <text evidence="2">Belongs to the bacterial solute-binding protein 5 family.</text>
</comment>
<dbReference type="RefSeq" id="WP_197311825.1">
    <property type="nucleotide sequence ID" value="NZ_JADZLT010000051.1"/>
</dbReference>
<dbReference type="InterPro" id="IPR030678">
    <property type="entry name" value="Peptide/Ni-bd"/>
</dbReference>
<comment type="caution">
    <text evidence="5">The sequence shown here is derived from an EMBL/GenBank/DDBJ whole genome shotgun (WGS) entry which is preliminary data.</text>
</comment>
<dbReference type="Proteomes" id="UP000631694">
    <property type="component" value="Unassembled WGS sequence"/>
</dbReference>
<dbReference type="Gene3D" id="3.40.190.10">
    <property type="entry name" value="Periplasmic binding protein-like II"/>
    <property type="match status" value="1"/>
</dbReference>
<evidence type="ECO:0000313" key="5">
    <source>
        <dbReference type="EMBL" id="MBH0238739.1"/>
    </source>
</evidence>
<dbReference type="GO" id="GO:0015833">
    <property type="term" value="P:peptide transport"/>
    <property type="evidence" value="ECO:0007669"/>
    <property type="project" value="TreeGrafter"/>
</dbReference>
<dbReference type="PIRSF" id="PIRSF002741">
    <property type="entry name" value="MppA"/>
    <property type="match status" value="1"/>
</dbReference>
<accession>A0A931I3E9</accession>
<evidence type="ECO:0000256" key="3">
    <source>
        <dbReference type="ARBA" id="ARBA00022729"/>
    </source>
</evidence>
<dbReference type="AlphaFoldDB" id="A0A931I3E9"/>
<dbReference type="InterPro" id="IPR000914">
    <property type="entry name" value="SBP_5_dom"/>
</dbReference>
<keyword evidence="3" id="KW-0732">Signal</keyword>
<dbReference type="EMBL" id="JADZLT010000051">
    <property type="protein sequence ID" value="MBH0238739.1"/>
    <property type="molecule type" value="Genomic_DNA"/>
</dbReference>
<dbReference type="GO" id="GO:0043190">
    <property type="term" value="C:ATP-binding cassette (ABC) transporter complex"/>
    <property type="evidence" value="ECO:0007669"/>
    <property type="project" value="InterPro"/>
</dbReference>
<dbReference type="GO" id="GO:0030288">
    <property type="term" value="C:outer membrane-bounded periplasmic space"/>
    <property type="evidence" value="ECO:0007669"/>
    <property type="project" value="TreeGrafter"/>
</dbReference>
<evidence type="ECO:0000313" key="6">
    <source>
        <dbReference type="Proteomes" id="UP000631694"/>
    </source>
</evidence>
<reference evidence="5" key="1">
    <citation type="submission" date="2020-12" db="EMBL/GenBank/DDBJ databases">
        <title>Methylobrevis albus sp. nov., isolated from fresh water lack sediment.</title>
        <authorList>
            <person name="Zou Q."/>
        </authorList>
    </citation>
    <scope>NUCLEOTIDE SEQUENCE</scope>
    <source>
        <strain evidence="5">L22</strain>
    </source>
</reference>
<dbReference type="SUPFAM" id="SSF53850">
    <property type="entry name" value="Periplasmic binding protein-like II"/>
    <property type="match status" value="1"/>
</dbReference>
<dbReference type="Gene3D" id="3.10.105.10">
    <property type="entry name" value="Dipeptide-binding Protein, Domain 3"/>
    <property type="match status" value="1"/>
</dbReference>
<proteinExistence type="inferred from homology"/>
<dbReference type="PROSITE" id="PS51318">
    <property type="entry name" value="TAT"/>
    <property type="match status" value="1"/>
</dbReference>
<dbReference type="CDD" id="cd08497">
    <property type="entry name" value="MbnE-like"/>
    <property type="match status" value="1"/>
</dbReference>
<dbReference type="GO" id="GO:1904680">
    <property type="term" value="F:peptide transmembrane transporter activity"/>
    <property type="evidence" value="ECO:0007669"/>
    <property type="project" value="TreeGrafter"/>
</dbReference>
<sequence>MTSDSETQQAIIGRGAASALPGTRRAVLKAGAALLLAGTGLFPARPVQAGAGRSHGLSFFGDLKYPADFPHFDYVVPDAPKGGTIVLQTSSWLYNQNPITFNTLNNYVLQGDGALGMGMTFTTLMAGALDEPDSLYPALAREIEVSEDARTYRFFLRPEATFHDGSPITATDVVFSVETLRRDGHPNIAMELGLVAEIAAEDPHTVRAVLAETASKSVALTLAAGVPIFSATWWQGRDFRGALSTPPLGSGAYKVRDFSFGRSISFDRVTGWWGADLPAFRGAYNFDVVRYDYYRDRVASFEAFKKGDLTFREEFTSRIWARDYDFPALNEGKVKRDEVPDGTPAGGQGWYFNMRRPKFSDPRVREALAMVFDFEWANKTIMFGSYQRSHSFFENSPLKAVGTPGPEELAILERFRGRIPDAAFGEAFVPAASDGTGRDRRPVLQAANELLVAAGCRREGRRMLLPSGEPFTIEFLDDDNSFEAHHNAFIRGLELLGVTATYRVVDAAQYNSRKRDFDYDMLVGRFSTPLYPDGFIRQFFGSASAAQPGSYNLAGVADPAVDELLTLIVEATTRDDFTHATRALDRVLRAMHVWVPQWYKATNWFAWWDVYGRPPVKPPYGRAVLETWWLDRPKAEALGRGL</sequence>
<dbReference type="PANTHER" id="PTHR30290">
    <property type="entry name" value="PERIPLASMIC BINDING COMPONENT OF ABC TRANSPORTER"/>
    <property type="match status" value="1"/>
</dbReference>